<sequence>MPWLDWTVRVMSWGGGAGALLLGLIYAFQEKLLYVPRIPGMPDFDDRLVPGQWGFEEEVRSSSSSNSSSSSSSSTGFPGGGAQQQWQQQQQQQQHWGSQEEVRSSSGSSSSGSSSSGSSSGGWCQGTGAFLWRCTQQQAAAAAVVTATVRATAMHTVASAVPAGAGGSSSSSSSSSESSGSSSSSRSGSSGIFEVECFPRCQATVVFGEVDVWLTAADGTKLHAWLLVPRGWDKEVLRSRPVLLFFQENAGNMSHRLPFLRVLAQQLQCSIFAPSYRGYGMSEGRPNQRGLQLDAQAALEHLLGRDDVPRSSIVVFGRSLGGAVAIHLAAQNQDKIKALIVENTFMSVEDMVSQVLPPLGAVIGTGKPLNCLVTNKWRNLAEIERITQLPLLLMASVHDEMVPFRQMQRLHQAVRTQRCTWVEFPNSRHMDAYEANRELYWPALRGFMQQYVH</sequence>
<dbReference type="Gene3D" id="3.40.50.1820">
    <property type="entry name" value="alpha/beta hydrolase"/>
    <property type="match status" value="1"/>
</dbReference>
<dbReference type="GO" id="GO:0016020">
    <property type="term" value="C:membrane"/>
    <property type="evidence" value="ECO:0007669"/>
    <property type="project" value="TreeGrafter"/>
</dbReference>
<dbReference type="InterPro" id="IPR029058">
    <property type="entry name" value="AB_hydrolase_fold"/>
</dbReference>
<evidence type="ECO:0000313" key="4">
    <source>
        <dbReference type="EMBL" id="SZX65054.1"/>
    </source>
</evidence>
<feature type="compositionally biased region" description="Low complexity" evidence="1">
    <location>
        <begin position="61"/>
        <end position="74"/>
    </location>
</feature>
<dbReference type="SUPFAM" id="SSF53474">
    <property type="entry name" value="alpha/beta-Hydrolases"/>
    <property type="match status" value="1"/>
</dbReference>
<dbReference type="PANTHER" id="PTHR12277:SF81">
    <property type="entry name" value="PROTEIN ABHD13"/>
    <property type="match status" value="1"/>
</dbReference>
<evidence type="ECO:0000256" key="1">
    <source>
        <dbReference type="SAM" id="MobiDB-lite"/>
    </source>
</evidence>
<keyword evidence="2" id="KW-0472">Membrane</keyword>
<evidence type="ECO:0000313" key="5">
    <source>
        <dbReference type="Proteomes" id="UP000256970"/>
    </source>
</evidence>
<feature type="region of interest" description="Disordered" evidence="1">
    <location>
        <begin position="59"/>
        <end position="121"/>
    </location>
</feature>
<evidence type="ECO:0000256" key="2">
    <source>
        <dbReference type="SAM" id="Phobius"/>
    </source>
</evidence>
<protein>
    <recommendedName>
        <fullName evidence="3">AB hydrolase-1 domain-containing protein</fullName>
    </recommendedName>
</protein>
<organism evidence="4 5">
    <name type="scientific">Tetradesmus obliquus</name>
    <name type="common">Green alga</name>
    <name type="synonym">Acutodesmus obliquus</name>
    <dbReference type="NCBI Taxonomy" id="3088"/>
    <lineage>
        <taxon>Eukaryota</taxon>
        <taxon>Viridiplantae</taxon>
        <taxon>Chlorophyta</taxon>
        <taxon>core chlorophytes</taxon>
        <taxon>Chlorophyceae</taxon>
        <taxon>CS clade</taxon>
        <taxon>Sphaeropleales</taxon>
        <taxon>Scenedesmaceae</taxon>
        <taxon>Tetradesmus</taxon>
    </lineage>
</organism>
<feature type="region of interest" description="Disordered" evidence="1">
    <location>
        <begin position="161"/>
        <end position="188"/>
    </location>
</feature>
<feature type="compositionally biased region" description="Low complexity" evidence="1">
    <location>
        <begin position="104"/>
        <end position="118"/>
    </location>
</feature>
<dbReference type="Pfam" id="PF00561">
    <property type="entry name" value="Abhydrolase_1"/>
    <property type="match status" value="1"/>
</dbReference>
<dbReference type="AlphaFoldDB" id="A0A383VK56"/>
<accession>A0A383VK56</accession>
<dbReference type="GO" id="GO:0008474">
    <property type="term" value="F:palmitoyl-(protein) hydrolase activity"/>
    <property type="evidence" value="ECO:0007669"/>
    <property type="project" value="TreeGrafter"/>
</dbReference>
<proteinExistence type="predicted"/>
<keyword evidence="2" id="KW-1133">Transmembrane helix</keyword>
<feature type="compositionally biased region" description="Low complexity" evidence="1">
    <location>
        <begin position="168"/>
        <end position="188"/>
    </location>
</feature>
<evidence type="ECO:0000259" key="3">
    <source>
        <dbReference type="Pfam" id="PF00561"/>
    </source>
</evidence>
<feature type="compositionally biased region" description="Low complexity" evidence="1">
    <location>
        <begin position="83"/>
        <end position="94"/>
    </location>
</feature>
<keyword evidence="5" id="KW-1185">Reference proteome</keyword>
<dbReference type="STRING" id="3088.A0A383VK56"/>
<keyword evidence="2" id="KW-0812">Transmembrane</keyword>
<gene>
    <name evidence="4" type="ORF">BQ4739_LOCUS5515</name>
</gene>
<reference evidence="4 5" key="1">
    <citation type="submission" date="2016-10" db="EMBL/GenBank/DDBJ databases">
        <authorList>
            <person name="Cai Z."/>
        </authorList>
    </citation>
    <scope>NUCLEOTIDE SEQUENCE [LARGE SCALE GENOMIC DNA]</scope>
</reference>
<dbReference type="InterPro" id="IPR000073">
    <property type="entry name" value="AB_hydrolase_1"/>
</dbReference>
<dbReference type="PANTHER" id="PTHR12277">
    <property type="entry name" value="ALPHA/BETA HYDROLASE DOMAIN-CONTAINING PROTEIN"/>
    <property type="match status" value="1"/>
</dbReference>
<feature type="transmembrane region" description="Helical" evidence="2">
    <location>
        <begin position="6"/>
        <end position="28"/>
    </location>
</feature>
<feature type="domain" description="AB hydrolase-1" evidence="3">
    <location>
        <begin position="255"/>
        <end position="351"/>
    </location>
</feature>
<dbReference type="EMBL" id="FNXT01000538">
    <property type="protein sequence ID" value="SZX65054.1"/>
    <property type="molecule type" value="Genomic_DNA"/>
</dbReference>
<name>A0A383VK56_TETOB</name>
<dbReference type="Proteomes" id="UP000256970">
    <property type="component" value="Unassembled WGS sequence"/>
</dbReference>